<name>A0AA49JBD5_9BACT</name>
<feature type="domain" description="Glycosyltransferase 2-like" evidence="9">
    <location>
        <begin position="4"/>
        <end position="145"/>
    </location>
</feature>
<feature type="transmembrane region" description="Helical" evidence="8">
    <location>
        <begin position="465"/>
        <end position="484"/>
    </location>
</feature>
<feature type="binding site" evidence="7">
    <location>
        <position position="433"/>
    </location>
    <ligand>
        <name>Mg(2+)</name>
        <dbReference type="ChEBI" id="CHEBI:18420"/>
    </ligand>
</feature>
<reference evidence="10" key="2">
    <citation type="journal article" date="2024" name="Antonie Van Leeuwenhoek">
        <title>Roseihalotalea indica gen. nov., sp. nov., a halophilic Bacteroidetes from mesopelagic Southwest Indian Ocean with higher carbohydrate metabolic potential.</title>
        <authorList>
            <person name="Chen B."/>
            <person name="Zhang M."/>
            <person name="Lin D."/>
            <person name="Ye J."/>
            <person name="Tang K."/>
        </authorList>
    </citation>
    <scope>NUCLEOTIDE SEQUENCE</scope>
    <source>
        <strain evidence="10">TK19036</strain>
    </source>
</reference>
<dbReference type="GO" id="GO:0071555">
    <property type="term" value="P:cell wall organization"/>
    <property type="evidence" value="ECO:0007669"/>
    <property type="project" value="TreeGrafter"/>
</dbReference>
<feature type="binding site" evidence="7">
    <location>
        <position position="494"/>
    </location>
    <ligand>
        <name>Mg(2+)</name>
        <dbReference type="ChEBI" id="CHEBI:18420"/>
    </ligand>
</feature>
<comment type="subcellular location">
    <subcellularLocation>
        <location evidence="1">Cell membrane</location>
        <topology evidence="1">Multi-pass membrane protein</topology>
    </subcellularLocation>
</comment>
<dbReference type="GO" id="GO:0009103">
    <property type="term" value="P:lipopolysaccharide biosynthetic process"/>
    <property type="evidence" value="ECO:0007669"/>
    <property type="project" value="TreeGrafter"/>
</dbReference>
<dbReference type="InterPro" id="IPR029044">
    <property type="entry name" value="Nucleotide-diphossugar_trans"/>
</dbReference>
<keyword evidence="6 8" id="KW-0472">Membrane</keyword>
<organism evidence="10">
    <name type="scientific">Roseihalotalea indica</name>
    <dbReference type="NCBI Taxonomy" id="2867963"/>
    <lineage>
        <taxon>Bacteria</taxon>
        <taxon>Pseudomonadati</taxon>
        <taxon>Bacteroidota</taxon>
        <taxon>Cytophagia</taxon>
        <taxon>Cytophagales</taxon>
        <taxon>Catalimonadaceae</taxon>
        <taxon>Roseihalotalea</taxon>
    </lineage>
</organism>
<keyword evidence="4 8" id="KW-0812">Transmembrane</keyword>
<feature type="transmembrane region" description="Helical" evidence="8">
    <location>
        <begin position="441"/>
        <end position="459"/>
    </location>
</feature>
<dbReference type="InterPro" id="IPR001173">
    <property type="entry name" value="Glyco_trans_2-like"/>
</dbReference>
<dbReference type="GO" id="GO:0016780">
    <property type="term" value="F:phosphotransferase activity, for other substituted phosphate groups"/>
    <property type="evidence" value="ECO:0007669"/>
    <property type="project" value="InterPro"/>
</dbReference>
<dbReference type="EC" id="2.4.-.-" evidence="10"/>
<dbReference type="Pfam" id="PF00953">
    <property type="entry name" value="Glycos_transf_4"/>
    <property type="match status" value="1"/>
</dbReference>
<evidence type="ECO:0000256" key="3">
    <source>
        <dbReference type="ARBA" id="ARBA00022679"/>
    </source>
</evidence>
<keyword evidence="3 10" id="KW-0808">Transferase</keyword>
<evidence type="ECO:0000256" key="4">
    <source>
        <dbReference type="ARBA" id="ARBA00022692"/>
    </source>
</evidence>
<keyword evidence="7" id="KW-0460">Magnesium</keyword>
<reference evidence="10" key="1">
    <citation type="journal article" date="2023" name="Comput. Struct. Biotechnol. J.">
        <title>Discovery of a novel marine Bacteroidetes with a rich repertoire of carbohydrate-active enzymes.</title>
        <authorList>
            <person name="Chen B."/>
            <person name="Liu G."/>
            <person name="Chen Q."/>
            <person name="Wang H."/>
            <person name="Liu L."/>
            <person name="Tang K."/>
        </authorList>
    </citation>
    <scope>NUCLEOTIDE SEQUENCE</scope>
    <source>
        <strain evidence="10">TK19036</strain>
    </source>
</reference>
<evidence type="ECO:0000313" key="10">
    <source>
        <dbReference type="EMBL" id="WKN34493.1"/>
    </source>
</evidence>
<proteinExistence type="predicted"/>
<gene>
    <name evidence="10" type="ORF">K4G66_19145</name>
</gene>
<dbReference type="CDD" id="cd06853">
    <property type="entry name" value="GT_WecA_like"/>
    <property type="match status" value="1"/>
</dbReference>
<protein>
    <submittedName>
        <fullName evidence="10">Glycosyltransferase</fullName>
        <ecNumber evidence="10">2.4.-.-</ecNumber>
    </submittedName>
</protein>
<dbReference type="InterPro" id="IPR000715">
    <property type="entry name" value="Glycosyl_transferase_4"/>
</dbReference>
<comment type="cofactor">
    <cofactor evidence="7">
        <name>Mg(2+)</name>
        <dbReference type="ChEBI" id="CHEBI:18420"/>
    </cofactor>
</comment>
<dbReference type="GO" id="GO:0005886">
    <property type="term" value="C:plasma membrane"/>
    <property type="evidence" value="ECO:0007669"/>
    <property type="project" value="UniProtKB-SubCell"/>
</dbReference>
<dbReference type="PANTHER" id="PTHR22926:SF3">
    <property type="entry name" value="UNDECAPRENYL-PHOSPHATE ALPHA-N-ACETYLGLUCOSAMINYL 1-PHOSPHATE TRANSFERASE"/>
    <property type="match status" value="1"/>
</dbReference>
<feature type="transmembrane region" description="Helical" evidence="8">
    <location>
        <begin position="600"/>
        <end position="620"/>
    </location>
</feature>
<feature type="transmembrane region" description="Helical" evidence="8">
    <location>
        <begin position="572"/>
        <end position="594"/>
    </location>
</feature>
<evidence type="ECO:0000256" key="7">
    <source>
        <dbReference type="PIRSR" id="PIRSR600715-1"/>
    </source>
</evidence>
<dbReference type="PANTHER" id="PTHR22926">
    <property type="entry name" value="PHOSPHO-N-ACETYLMURAMOYL-PENTAPEPTIDE-TRANSFERASE"/>
    <property type="match status" value="1"/>
</dbReference>
<dbReference type="GO" id="GO:0044038">
    <property type="term" value="P:cell wall macromolecule biosynthetic process"/>
    <property type="evidence" value="ECO:0007669"/>
    <property type="project" value="TreeGrafter"/>
</dbReference>
<feature type="transmembrane region" description="Helical" evidence="8">
    <location>
        <begin position="328"/>
        <end position="348"/>
    </location>
</feature>
<keyword evidence="5 8" id="KW-1133">Transmembrane helix</keyword>
<evidence type="ECO:0000259" key="9">
    <source>
        <dbReference type="Pfam" id="PF00535"/>
    </source>
</evidence>
<feature type="transmembrane region" description="Helical" evidence="8">
    <location>
        <begin position="531"/>
        <end position="551"/>
    </location>
</feature>
<dbReference type="EMBL" id="CP120682">
    <property type="protein sequence ID" value="WKN34493.1"/>
    <property type="molecule type" value="Genomic_DNA"/>
</dbReference>
<feature type="transmembrane region" description="Helical" evidence="8">
    <location>
        <begin position="285"/>
        <end position="307"/>
    </location>
</feature>
<keyword evidence="7" id="KW-0479">Metal-binding</keyword>
<feature type="transmembrane region" description="Helical" evidence="8">
    <location>
        <begin position="252"/>
        <end position="273"/>
    </location>
</feature>
<dbReference type="AlphaFoldDB" id="A0AA49JBD5"/>
<dbReference type="Gene3D" id="3.90.550.10">
    <property type="entry name" value="Spore Coat Polysaccharide Biosynthesis Protein SpsA, Chain A"/>
    <property type="match status" value="1"/>
</dbReference>
<dbReference type="Pfam" id="PF00535">
    <property type="entry name" value="Glycos_transf_2"/>
    <property type="match status" value="1"/>
</dbReference>
<dbReference type="SUPFAM" id="SSF53448">
    <property type="entry name" value="Nucleotide-diphospho-sugar transferases"/>
    <property type="match status" value="1"/>
</dbReference>
<evidence type="ECO:0000256" key="1">
    <source>
        <dbReference type="ARBA" id="ARBA00004651"/>
    </source>
</evidence>
<evidence type="ECO:0000256" key="8">
    <source>
        <dbReference type="SAM" id="Phobius"/>
    </source>
</evidence>
<evidence type="ECO:0000256" key="5">
    <source>
        <dbReference type="ARBA" id="ARBA00022989"/>
    </source>
</evidence>
<keyword evidence="2" id="KW-1003">Cell membrane</keyword>
<feature type="transmembrane region" description="Helical" evidence="8">
    <location>
        <begin position="382"/>
        <end position="400"/>
    </location>
</feature>
<sequence length="655" mass="73120">MKISIITVVYNNVDTIGDSIQSVLNQDYEDIEYIVVDGQSDDGTIDVIQQYADEIDVFVSEKDDGLYDALNKGITFANGEIIGILHADDIFNSDQAVSHIARAFQQQEVDCVYGDLVYVNRDHTDEVIRTWKSGAFQRKKFLSGWMPPHPTFYMKRECFDQHGMYDTSFTCSADYELMLRYLYKNELACGYVDETIVRMRVGGISNGSLKNRWKANQEDALAWKKNDLRPLPFTRMVKPLRKIGQFSVKKHLNIAAWTSLLIPLLLLITFYQGGEVQVNLPYLEIGLAAICAWGIVTFSVPSIVKIARIKQLTDSPNARSSHILPTPTLGGVAIFAALLISLTIWVGIEEINRLQYILGAITIIFFTGLKDDMLVISPSKKFMAQLLASGVIILGVHLQLESFYGVLGVGDLANWFSLPFTLFVFVLIINAYNLVDGIDGLASVLGIVASCFFGGWFFVAGNVDYAILASVTLGALVAFMKYNFSKTQKIFLGDTGSLIIGMLCATMALQFIKMNGQVESSSYHLHNAPLIAVAVLGVALFDVLRVFLLRIRRGKSPFHPDRNHIHHLLIKLNFSHMNATLLLGIGNVLLILVAVVSFSLLHPTAAVLLLIILFVCYLIFCHQLQFSSHRVVKLFGVKYIRLLNGKRVIKRIALR</sequence>
<evidence type="ECO:0000256" key="6">
    <source>
        <dbReference type="ARBA" id="ARBA00023136"/>
    </source>
</evidence>
<feature type="transmembrane region" description="Helical" evidence="8">
    <location>
        <begin position="354"/>
        <end position="370"/>
    </location>
</feature>
<feature type="transmembrane region" description="Helical" evidence="8">
    <location>
        <begin position="491"/>
        <end position="511"/>
    </location>
</feature>
<keyword evidence="10" id="KW-0328">Glycosyltransferase</keyword>
<dbReference type="CDD" id="cd06433">
    <property type="entry name" value="GT_2_WfgS_like"/>
    <property type="match status" value="1"/>
</dbReference>
<evidence type="ECO:0000256" key="2">
    <source>
        <dbReference type="ARBA" id="ARBA00022475"/>
    </source>
</evidence>
<dbReference type="GO" id="GO:0016757">
    <property type="term" value="F:glycosyltransferase activity"/>
    <property type="evidence" value="ECO:0007669"/>
    <property type="project" value="UniProtKB-KW"/>
</dbReference>
<feature type="transmembrane region" description="Helical" evidence="8">
    <location>
        <begin position="412"/>
        <end position="434"/>
    </location>
</feature>
<accession>A0AA49JBD5</accession>
<dbReference type="GO" id="GO:0046872">
    <property type="term" value="F:metal ion binding"/>
    <property type="evidence" value="ECO:0007669"/>
    <property type="project" value="UniProtKB-KW"/>
</dbReference>